<dbReference type="AlphaFoldDB" id="A0A2T7NKB2"/>
<dbReference type="InterPro" id="IPR040079">
    <property type="entry name" value="Glutathione_S-Trfase"/>
</dbReference>
<evidence type="ECO:0000259" key="2">
    <source>
        <dbReference type="PROSITE" id="PS50404"/>
    </source>
</evidence>
<dbReference type="Pfam" id="PF14497">
    <property type="entry name" value="GST_C_3"/>
    <property type="match status" value="1"/>
</dbReference>
<accession>A0A2T7NKB2</accession>
<dbReference type="Pfam" id="PF02798">
    <property type="entry name" value="GST_N"/>
    <property type="match status" value="1"/>
</dbReference>
<dbReference type="SUPFAM" id="SSF52833">
    <property type="entry name" value="Thioredoxin-like"/>
    <property type="match status" value="1"/>
</dbReference>
<evidence type="ECO:0000313" key="4">
    <source>
        <dbReference type="Proteomes" id="UP000245119"/>
    </source>
</evidence>
<dbReference type="InterPro" id="IPR004046">
    <property type="entry name" value="GST_C"/>
</dbReference>
<dbReference type="Proteomes" id="UP000245119">
    <property type="component" value="Linkage Group LG11"/>
</dbReference>
<dbReference type="InterPro" id="IPR036249">
    <property type="entry name" value="Thioredoxin-like_sf"/>
</dbReference>
<protein>
    <recommendedName>
        <fullName evidence="2">GST N-terminal domain-containing protein</fullName>
    </recommendedName>
</protein>
<dbReference type="PANTHER" id="PTHR11571">
    <property type="entry name" value="GLUTATHIONE S-TRANSFERASE"/>
    <property type="match status" value="1"/>
</dbReference>
<dbReference type="OrthoDB" id="414243at2759"/>
<evidence type="ECO:0000256" key="1">
    <source>
        <dbReference type="SAM" id="MobiDB-lite"/>
    </source>
</evidence>
<dbReference type="InterPro" id="IPR036282">
    <property type="entry name" value="Glutathione-S-Trfase_C_sf"/>
</dbReference>
<proteinExistence type="predicted"/>
<feature type="region of interest" description="Disordered" evidence="1">
    <location>
        <begin position="154"/>
        <end position="173"/>
    </location>
</feature>
<organism evidence="3 4">
    <name type="scientific">Pomacea canaliculata</name>
    <name type="common">Golden apple snail</name>
    <dbReference type="NCBI Taxonomy" id="400727"/>
    <lineage>
        <taxon>Eukaryota</taxon>
        <taxon>Metazoa</taxon>
        <taxon>Spiralia</taxon>
        <taxon>Lophotrochozoa</taxon>
        <taxon>Mollusca</taxon>
        <taxon>Gastropoda</taxon>
        <taxon>Caenogastropoda</taxon>
        <taxon>Architaenioglossa</taxon>
        <taxon>Ampullarioidea</taxon>
        <taxon>Ampullariidae</taxon>
        <taxon>Pomacea</taxon>
    </lineage>
</organism>
<dbReference type="PROSITE" id="PS50404">
    <property type="entry name" value="GST_NTER"/>
    <property type="match status" value="1"/>
</dbReference>
<dbReference type="InterPro" id="IPR004045">
    <property type="entry name" value="Glutathione_S-Trfase_N"/>
</dbReference>
<sequence>MADIKLYYFDARGVAEVSRLVLAFAKQPYEDIRWSMDDWPKYKKESPFGQSPWIEYKGEKRSQSIGISIFLAQKFGLYGKTHLEALRIDEVVYLVRDVRLVWAQVDQEKNPTKKLTLADIYVYDLVYQLKKVRNYDALTKFPTLGSLKSKVEGNPDIAKQTTGELSSRGFPEA</sequence>
<feature type="domain" description="GST N-terminal" evidence="2">
    <location>
        <begin position="2"/>
        <end position="79"/>
    </location>
</feature>
<dbReference type="SFLD" id="SFLDS00019">
    <property type="entry name" value="Glutathione_Transferase_(cytos"/>
    <property type="match status" value="1"/>
</dbReference>
<dbReference type="CDD" id="cd03039">
    <property type="entry name" value="GST_N_Sigma_like"/>
    <property type="match status" value="1"/>
</dbReference>
<name>A0A2T7NKB2_POMCA</name>
<dbReference type="SUPFAM" id="SSF47616">
    <property type="entry name" value="GST C-terminal domain-like"/>
    <property type="match status" value="1"/>
</dbReference>
<comment type="caution">
    <text evidence="3">The sequence shown here is derived from an EMBL/GenBank/DDBJ whole genome shotgun (WGS) entry which is preliminary data.</text>
</comment>
<keyword evidence="4" id="KW-1185">Reference proteome</keyword>
<dbReference type="GO" id="GO:0006749">
    <property type="term" value="P:glutathione metabolic process"/>
    <property type="evidence" value="ECO:0007669"/>
    <property type="project" value="TreeGrafter"/>
</dbReference>
<dbReference type="InterPro" id="IPR050213">
    <property type="entry name" value="GST_superfamily"/>
</dbReference>
<evidence type="ECO:0000313" key="3">
    <source>
        <dbReference type="EMBL" id="PVD21599.1"/>
    </source>
</evidence>
<gene>
    <name evidence="3" type="ORF">C0Q70_17397</name>
</gene>
<dbReference type="Gene3D" id="1.20.1050.10">
    <property type="match status" value="1"/>
</dbReference>
<dbReference type="GO" id="GO:0004364">
    <property type="term" value="F:glutathione transferase activity"/>
    <property type="evidence" value="ECO:0007669"/>
    <property type="project" value="TreeGrafter"/>
</dbReference>
<dbReference type="STRING" id="400727.A0A2T7NKB2"/>
<dbReference type="PANTHER" id="PTHR11571:SF150">
    <property type="entry name" value="GLUTATHIONE S-TRANSFERASE"/>
    <property type="match status" value="1"/>
</dbReference>
<dbReference type="Gene3D" id="1.20.1050.130">
    <property type="match status" value="1"/>
</dbReference>
<reference evidence="3 4" key="1">
    <citation type="submission" date="2018-04" db="EMBL/GenBank/DDBJ databases">
        <title>The genome of golden apple snail Pomacea canaliculata provides insight into stress tolerance and invasive adaptation.</title>
        <authorList>
            <person name="Liu C."/>
            <person name="Liu B."/>
            <person name="Ren Y."/>
            <person name="Zhang Y."/>
            <person name="Wang H."/>
            <person name="Li S."/>
            <person name="Jiang F."/>
            <person name="Yin L."/>
            <person name="Zhang G."/>
            <person name="Qian W."/>
            <person name="Fan W."/>
        </authorList>
    </citation>
    <scope>NUCLEOTIDE SEQUENCE [LARGE SCALE GENOMIC DNA]</scope>
    <source>
        <strain evidence="3">SZHN2017</strain>
        <tissue evidence="3">Muscle</tissue>
    </source>
</reference>
<dbReference type="EMBL" id="PZQS01000011">
    <property type="protein sequence ID" value="PVD21599.1"/>
    <property type="molecule type" value="Genomic_DNA"/>
</dbReference>